<dbReference type="GO" id="GO:0009505">
    <property type="term" value="C:plant-type cell wall"/>
    <property type="evidence" value="ECO:0007669"/>
    <property type="project" value="TreeGrafter"/>
</dbReference>
<comment type="caution">
    <text evidence="1">The sequence shown here is derived from an EMBL/GenBank/DDBJ whole genome shotgun (WGS) entry which is preliminary data.</text>
</comment>
<accession>A0AAD9X343</accession>
<sequence>MHWSSVFKIDILLHRSKLSMPPPTNCLKIRPKKQFITLVRGIRTVKLKFIYPNIKLIHLSAELLQNQKENQLALEYFKCNSVPETDEGFAYLQTVDLHVAKSSTGGGGWRRWSQFGLAKNNSTLSFLRLKIDGNLEIYTYYYKVECGAWEVTFNLFSRDSSWEAAECQLPGRCGKFGLYDDNQCIASPPENGTLGWSNRCEAKKLNSCGVKDFQYYKLEGVDHFVSKCTRGNGTVKLEDCAKKCTSDCKCLGYFYYQETSKSWLAYDLMTLTNVSGSTHLRYIKVPNKKLVTEWPSIL</sequence>
<evidence type="ECO:0000313" key="2">
    <source>
        <dbReference type="Proteomes" id="UP001280121"/>
    </source>
</evidence>
<dbReference type="PANTHER" id="PTHR32444">
    <property type="entry name" value="BULB-TYPE LECTIN DOMAIN-CONTAINING PROTEIN"/>
    <property type="match status" value="1"/>
</dbReference>
<reference evidence="1" key="1">
    <citation type="journal article" date="2023" name="Plant J.">
        <title>Genome sequences and population genomics provide insights into the demographic history, inbreeding, and mutation load of two 'living fossil' tree species of Dipteronia.</title>
        <authorList>
            <person name="Feng Y."/>
            <person name="Comes H.P."/>
            <person name="Chen J."/>
            <person name="Zhu S."/>
            <person name="Lu R."/>
            <person name="Zhang X."/>
            <person name="Li P."/>
            <person name="Qiu J."/>
            <person name="Olsen K.M."/>
            <person name="Qiu Y."/>
        </authorList>
    </citation>
    <scope>NUCLEOTIDE SEQUENCE</scope>
    <source>
        <strain evidence="1">KIB01</strain>
    </source>
</reference>
<organism evidence="1 2">
    <name type="scientific">Dipteronia dyeriana</name>
    <dbReference type="NCBI Taxonomy" id="168575"/>
    <lineage>
        <taxon>Eukaryota</taxon>
        <taxon>Viridiplantae</taxon>
        <taxon>Streptophyta</taxon>
        <taxon>Embryophyta</taxon>
        <taxon>Tracheophyta</taxon>
        <taxon>Spermatophyta</taxon>
        <taxon>Magnoliopsida</taxon>
        <taxon>eudicotyledons</taxon>
        <taxon>Gunneridae</taxon>
        <taxon>Pentapetalae</taxon>
        <taxon>rosids</taxon>
        <taxon>malvids</taxon>
        <taxon>Sapindales</taxon>
        <taxon>Sapindaceae</taxon>
        <taxon>Hippocastanoideae</taxon>
        <taxon>Acereae</taxon>
        <taxon>Dipteronia</taxon>
    </lineage>
</organism>
<protein>
    <recommendedName>
        <fullName evidence="3">Apple domain-containing protein</fullName>
    </recommendedName>
</protein>
<gene>
    <name evidence="1" type="ORF">Ddye_011674</name>
</gene>
<dbReference type="EMBL" id="JANJYI010000004">
    <property type="protein sequence ID" value="KAK2651818.1"/>
    <property type="molecule type" value="Genomic_DNA"/>
</dbReference>
<dbReference type="AlphaFoldDB" id="A0AAD9X343"/>
<dbReference type="Proteomes" id="UP001280121">
    <property type="component" value="Unassembled WGS sequence"/>
</dbReference>
<evidence type="ECO:0000313" key="1">
    <source>
        <dbReference type="EMBL" id="KAK2651818.1"/>
    </source>
</evidence>
<evidence type="ECO:0008006" key="3">
    <source>
        <dbReference type="Google" id="ProtNLM"/>
    </source>
</evidence>
<keyword evidence="2" id="KW-1185">Reference proteome</keyword>
<name>A0AAD9X343_9ROSI</name>
<dbReference type="PANTHER" id="PTHR32444:SF10">
    <property type="entry name" value="CURCULIN-LIKE (MANNOSE-BINDING) LECTIN FAMILY PROTEIN-RELATED"/>
    <property type="match status" value="1"/>
</dbReference>
<proteinExistence type="predicted"/>